<reference evidence="2 3" key="1">
    <citation type="journal article" date="2020" name="ISME J.">
        <title>Uncovering the hidden diversity of litter-decomposition mechanisms in mushroom-forming fungi.</title>
        <authorList>
            <person name="Floudas D."/>
            <person name="Bentzer J."/>
            <person name="Ahren D."/>
            <person name="Johansson T."/>
            <person name="Persson P."/>
            <person name="Tunlid A."/>
        </authorList>
    </citation>
    <scope>NUCLEOTIDE SEQUENCE [LARGE SCALE GENOMIC DNA]</scope>
    <source>
        <strain evidence="2 3">CBS 101986</strain>
    </source>
</reference>
<proteinExistence type="predicted"/>
<feature type="region of interest" description="Disordered" evidence="1">
    <location>
        <begin position="110"/>
        <end position="158"/>
    </location>
</feature>
<dbReference type="OrthoDB" id="73901at2759"/>
<feature type="compositionally biased region" description="Basic and acidic residues" evidence="1">
    <location>
        <begin position="110"/>
        <end position="125"/>
    </location>
</feature>
<protein>
    <submittedName>
        <fullName evidence="2">Uncharacterized protein</fullName>
    </submittedName>
</protein>
<feature type="compositionally biased region" description="Polar residues" evidence="1">
    <location>
        <begin position="53"/>
        <end position="63"/>
    </location>
</feature>
<name>A0A8H5AY74_9AGAR</name>
<organism evidence="2 3">
    <name type="scientific">Psilocybe cf. subviscida</name>
    <dbReference type="NCBI Taxonomy" id="2480587"/>
    <lineage>
        <taxon>Eukaryota</taxon>
        <taxon>Fungi</taxon>
        <taxon>Dikarya</taxon>
        <taxon>Basidiomycota</taxon>
        <taxon>Agaricomycotina</taxon>
        <taxon>Agaricomycetes</taxon>
        <taxon>Agaricomycetidae</taxon>
        <taxon>Agaricales</taxon>
        <taxon>Agaricineae</taxon>
        <taxon>Strophariaceae</taxon>
        <taxon>Psilocybe</taxon>
    </lineage>
</organism>
<dbReference type="AlphaFoldDB" id="A0A8H5AY74"/>
<feature type="region of interest" description="Disordered" evidence="1">
    <location>
        <begin position="31"/>
        <end position="71"/>
    </location>
</feature>
<evidence type="ECO:0000256" key="1">
    <source>
        <dbReference type="SAM" id="MobiDB-lite"/>
    </source>
</evidence>
<dbReference type="Proteomes" id="UP000567179">
    <property type="component" value="Unassembled WGS sequence"/>
</dbReference>
<sequence>MSLILTIVFALSAAQFLIELRKLPKPSYALPRTRNPYDTSSQPLLSEDHHHQFQSNYPLTSVKTRPRSKSKPEAIFIHPAESNIARADAVALEMGLAGSTERVQSYGYTKEEPPWEMGKGKDMAREMLLGGAQHRKSRSSSPPRSPFYIHDSDSDTSH</sequence>
<dbReference type="EMBL" id="JAACJJ010000056">
    <property type="protein sequence ID" value="KAF5313146.1"/>
    <property type="molecule type" value="Genomic_DNA"/>
</dbReference>
<evidence type="ECO:0000313" key="3">
    <source>
        <dbReference type="Proteomes" id="UP000567179"/>
    </source>
</evidence>
<keyword evidence="3" id="KW-1185">Reference proteome</keyword>
<gene>
    <name evidence="2" type="ORF">D9619_002640</name>
</gene>
<evidence type="ECO:0000313" key="2">
    <source>
        <dbReference type="EMBL" id="KAF5313146.1"/>
    </source>
</evidence>
<comment type="caution">
    <text evidence="2">The sequence shown here is derived from an EMBL/GenBank/DDBJ whole genome shotgun (WGS) entry which is preliminary data.</text>
</comment>
<accession>A0A8H5AY74</accession>